<keyword evidence="2" id="KW-0808">Transferase</keyword>
<protein>
    <submittedName>
        <fullName evidence="2">Class I SAM-dependent methyltransferase</fullName>
    </submittedName>
</protein>
<dbReference type="AlphaFoldDB" id="A0AAF0CEH8"/>
<dbReference type="RefSeq" id="WP_274492004.1">
    <property type="nucleotide sequence ID" value="NZ_CP118166.1"/>
</dbReference>
<proteinExistence type="predicted"/>
<dbReference type="KEGG" id="hfl:PUV54_09575"/>
<evidence type="ECO:0000313" key="2">
    <source>
        <dbReference type="EMBL" id="WDI30209.1"/>
    </source>
</evidence>
<dbReference type="PANTHER" id="PTHR42912">
    <property type="entry name" value="METHYLTRANSFERASE"/>
    <property type="match status" value="1"/>
</dbReference>
<dbReference type="PANTHER" id="PTHR42912:SF81">
    <property type="entry name" value="METHYLTRANSFERASE DOMAIN-CONTAINING PROTEIN"/>
    <property type="match status" value="1"/>
</dbReference>
<sequence length="357" mass="40194">MAPLSTVIANGAKRGAYGATQAARILWFTGHYAYGRRKMGPLTEPGAAPYAEEFAPLDRERLKNAFRELFQRDWKNIETGQYKMPVDLRQRPSFAKLWKQSRDYLSDADKVARRKAAKGHSEVYSLAYKEKFPRYYLQNFHYQTDGWMSESSADRYDMQVETLFTGAAGPMRRQALPFIKKALEGKDASTAHLLDLGCGTGRFLGEVKDNWPQLNVTALDLSPAYIGKARANLGRWKDIAFVQENAEATGLPDASCDIVTAVYLFHELPPAVRKRVAAEIARVLKPGGILVQVDTIQYGDEPGLDILLENFPRGFHEPYYDSYCREDLQSLFADAGLDKQDETLAFLTKVTGFKKPV</sequence>
<dbReference type="GO" id="GO:0032259">
    <property type="term" value="P:methylation"/>
    <property type="evidence" value="ECO:0007669"/>
    <property type="project" value="UniProtKB-KW"/>
</dbReference>
<gene>
    <name evidence="2" type="ORF">PUV54_09575</name>
</gene>
<dbReference type="GO" id="GO:0008168">
    <property type="term" value="F:methyltransferase activity"/>
    <property type="evidence" value="ECO:0007669"/>
    <property type="project" value="UniProtKB-KW"/>
</dbReference>
<keyword evidence="2" id="KW-0489">Methyltransferase</keyword>
<dbReference type="Pfam" id="PF13649">
    <property type="entry name" value="Methyltransf_25"/>
    <property type="match status" value="1"/>
</dbReference>
<dbReference type="SUPFAM" id="SSF53335">
    <property type="entry name" value="S-adenosyl-L-methionine-dependent methyltransferases"/>
    <property type="match status" value="1"/>
</dbReference>
<feature type="domain" description="Methyltransferase" evidence="1">
    <location>
        <begin position="194"/>
        <end position="288"/>
    </location>
</feature>
<dbReference type="InterPro" id="IPR041698">
    <property type="entry name" value="Methyltransf_25"/>
</dbReference>
<evidence type="ECO:0000313" key="3">
    <source>
        <dbReference type="Proteomes" id="UP001214043"/>
    </source>
</evidence>
<keyword evidence="3" id="KW-1185">Reference proteome</keyword>
<dbReference type="EMBL" id="CP118166">
    <property type="protein sequence ID" value="WDI30209.1"/>
    <property type="molecule type" value="Genomic_DNA"/>
</dbReference>
<name>A0AAF0CEH8_9PROT</name>
<dbReference type="InterPro" id="IPR029063">
    <property type="entry name" value="SAM-dependent_MTases_sf"/>
</dbReference>
<dbReference type="Proteomes" id="UP001214043">
    <property type="component" value="Chromosome"/>
</dbReference>
<dbReference type="InterPro" id="IPR050508">
    <property type="entry name" value="Methyltransf_Superfamily"/>
</dbReference>
<organism evidence="2 3">
    <name type="scientific">Hyphococcus flavus</name>
    <dbReference type="NCBI Taxonomy" id="1866326"/>
    <lineage>
        <taxon>Bacteria</taxon>
        <taxon>Pseudomonadati</taxon>
        <taxon>Pseudomonadota</taxon>
        <taxon>Alphaproteobacteria</taxon>
        <taxon>Parvularculales</taxon>
        <taxon>Parvularculaceae</taxon>
        <taxon>Hyphococcus</taxon>
    </lineage>
</organism>
<reference evidence="2" key="1">
    <citation type="submission" date="2023-02" db="EMBL/GenBank/DDBJ databases">
        <title>Genome sequence of Hyphococcus flavus.</title>
        <authorList>
            <person name="Rong J.-C."/>
            <person name="Zhao Q."/>
            <person name="Yi M."/>
            <person name="Wu J.-Y."/>
        </authorList>
    </citation>
    <scope>NUCLEOTIDE SEQUENCE</scope>
    <source>
        <strain evidence="2">MCCC 1K03223</strain>
    </source>
</reference>
<dbReference type="CDD" id="cd02440">
    <property type="entry name" value="AdoMet_MTases"/>
    <property type="match status" value="1"/>
</dbReference>
<accession>A0AAF0CEH8</accession>
<evidence type="ECO:0000259" key="1">
    <source>
        <dbReference type="Pfam" id="PF13649"/>
    </source>
</evidence>
<dbReference type="Gene3D" id="3.40.50.150">
    <property type="entry name" value="Vaccinia Virus protein VP39"/>
    <property type="match status" value="1"/>
</dbReference>